<keyword evidence="2" id="KW-1185">Reference proteome</keyword>
<proteinExistence type="predicted"/>
<gene>
    <name evidence="1" type="ORF">Amon02_000679100</name>
</gene>
<accession>A0ACB5TAD9</accession>
<reference evidence="1" key="1">
    <citation type="submission" date="2023-04" db="EMBL/GenBank/DDBJ databases">
        <title>Ambrosiozyma monospora NBRC 10751.</title>
        <authorList>
            <person name="Ichikawa N."/>
            <person name="Sato H."/>
            <person name="Tonouchi N."/>
        </authorList>
    </citation>
    <scope>NUCLEOTIDE SEQUENCE</scope>
    <source>
        <strain evidence="1">NBRC 10751</strain>
    </source>
</reference>
<protein>
    <submittedName>
        <fullName evidence="1">Unnamed protein product</fullName>
    </submittedName>
</protein>
<sequence>MLDTEGFGEGYRYAYPVFSRDVERTGDLDIQVKASGYKRKLNDEDRTLQNAVSSMRGEGDQEVEESSEDGSDETDDEYDEEDDLSDFSDDEENGDEEENEKIIEALSTGVGKLKMDKLGNYILEE</sequence>
<dbReference type="EMBL" id="BSXS01005441">
    <property type="protein sequence ID" value="GME84370.1"/>
    <property type="molecule type" value="Genomic_DNA"/>
</dbReference>
<comment type="caution">
    <text evidence="1">The sequence shown here is derived from an EMBL/GenBank/DDBJ whole genome shotgun (WGS) entry which is preliminary data.</text>
</comment>
<dbReference type="Proteomes" id="UP001165064">
    <property type="component" value="Unassembled WGS sequence"/>
</dbReference>
<name>A0ACB5TAD9_AMBMO</name>
<evidence type="ECO:0000313" key="1">
    <source>
        <dbReference type="EMBL" id="GME84370.1"/>
    </source>
</evidence>
<evidence type="ECO:0000313" key="2">
    <source>
        <dbReference type="Proteomes" id="UP001165064"/>
    </source>
</evidence>
<organism evidence="1 2">
    <name type="scientific">Ambrosiozyma monospora</name>
    <name type="common">Yeast</name>
    <name type="synonym">Endomycopsis monosporus</name>
    <dbReference type="NCBI Taxonomy" id="43982"/>
    <lineage>
        <taxon>Eukaryota</taxon>
        <taxon>Fungi</taxon>
        <taxon>Dikarya</taxon>
        <taxon>Ascomycota</taxon>
        <taxon>Saccharomycotina</taxon>
        <taxon>Pichiomycetes</taxon>
        <taxon>Pichiales</taxon>
        <taxon>Pichiaceae</taxon>
        <taxon>Ambrosiozyma</taxon>
    </lineage>
</organism>